<feature type="chain" id="PRO_5047149873" evidence="1">
    <location>
        <begin position="21"/>
        <end position="332"/>
    </location>
</feature>
<keyword evidence="3" id="KW-1185">Reference proteome</keyword>
<dbReference type="NCBIfam" id="TIGR03519">
    <property type="entry name" value="T9SS_PorP_fam"/>
    <property type="match status" value="1"/>
</dbReference>
<dbReference type="EMBL" id="JBELPZ010000028">
    <property type="protein sequence ID" value="MFL9845988.1"/>
    <property type="molecule type" value="Genomic_DNA"/>
</dbReference>
<reference evidence="2 3" key="1">
    <citation type="submission" date="2024-06" db="EMBL/GenBank/DDBJ databases">
        <authorList>
            <person name="Kaempfer P."/>
            <person name="Viver T."/>
        </authorList>
    </citation>
    <scope>NUCLEOTIDE SEQUENCE [LARGE SCALE GENOMIC DNA]</scope>
    <source>
        <strain evidence="2 3">ST-119</strain>
    </source>
</reference>
<organism evidence="2 3">
    <name type="scientific">Flavobacterium rhizosphaerae</name>
    <dbReference type="NCBI Taxonomy" id="3163298"/>
    <lineage>
        <taxon>Bacteria</taxon>
        <taxon>Pseudomonadati</taxon>
        <taxon>Bacteroidota</taxon>
        <taxon>Flavobacteriia</taxon>
        <taxon>Flavobacteriales</taxon>
        <taxon>Flavobacteriaceae</taxon>
        <taxon>Flavobacterium</taxon>
    </lineage>
</organism>
<evidence type="ECO:0000256" key="1">
    <source>
        <dbReference type="SAM" id="SignalP"/>
    </source>
</evidence>
<dbReference type="InterPro" id="IPR019861">
    <property type="entry name" value="PorP/SprF_Bacteroidetes"/>
</dbReference>
<comment type="caution">
    <text evidence="2">The sequence shown here is derived from an EMBL/GenBank/DDBJ whole genome shotgun (WGS) entry which is preliminary data.</text>
</comment>
<name>A0ABW8Z2Y1_9FLAO</name>
<protein>
    <submittedName>
        <fullName evidence="2">Type IX secretion system membrane protein PorP/SprF</fullName>
    </submittedName>
</protein>
<evidence type="ECO:0000313" key="3">
    <source>
        <dbReference type="Proteomes" id="UP001629156"/>
    </source>
</evidence>
<dbReference type="RefSeq" id="WP_408086264.1">
    <property type="nucleotide sequence ID" value="NZ_JBELPZ010000028.1"/>
</dbReference>
<evidence type="ECO:0000313" key="2">
    <source>
        <dbReference type="EMBL" id="MFL9845988.1"/>
    </source>
</evidence>
<keyword evidence="1" id="KW-0732">Signal</keyword>
<gene>
    <name evidence="2" type="ORF">ABS766_16315</name>
</gene>
<sequence>MNFKKFYLIFGLLLTQISFSQEGIAVYSDYLSDNYYLIHPSMAGAANCAKVRLTARQQWFGESDAPQLQTLSFNGSVGPQSGIGVIAFNDKNGYHSQTGAKVTYAHHIRFSRSDYDLNMLSFGMSAGLVQSRLDETEFDPDFDPIIDGGMKQKDSYFNVDIGASYHFLDFYAHFTVKNAIASKRDLYTDVESDNLRKYLLSVGYVFGFNQSLQWEPSIMFQAVDETKEKTIDVNLKVYKELDFGRLWGGLSYRRSLDGAQYQATPGGSIDEQYLQYITPIVGVNYKNFMFAYTYSYLTGDVKFDNSGFHQITLGIDLFCKREKYDCNCPAIN</sequence>
<dbReference type="Pfam" id="PF11751">
    <property type="entry name" value="PorP_SprF"/>
    <property type="match status" value="1"/>
</dbReference>
<feature type="signal peptide" evidence="1">
    <location>
        <begin position="1"/>
        <end position="20"/>
    </location>
</feature>
<accession>A0ABW8Z2Y1</accession>
<proteinExistence type="predicted"/>
<dbReference type="Proteomes" id="UP001629156">
    <property type="component" value="Unassembled WGS sequence"/>
</dbReference>